<name>H2XQF7_CIOIN</name>
<keyword evidence="2" id="KW-1185">Reference proteome</keyword>
<dbReference type="EMBL" id="EAAA01002073">
    <property type="status" value="NOT_ANNOTATED_CDS"/>
    <property type="molecule type" value="Genomic_DNA"/>
</dbReference>
<dbReference type="Ensembl" id="ENSCINT00000033256.1">
    <property type="protein sequence ID" value="ENSCINP00000031891.1"/>
    <property type="gene ID" value="ENSCING00000023414.1"/>
</dbReference>
<reference evidence="1" key="4">
    <citation type="submission" date="2025-09" db="UniProtKB">
        <authorList>
            <consortium name="Ensembl"/>
        </authorList>
    </citation>
    <scope>IDENTIFICATION</scope>
</reference>
<reference evidence="2" key="1">
    <citation type="journal article" date="2002" name="Science">
        <title>The draft genome of Ciona intestinalis: insights into chordate and vertebrate origins.</title>
        <authorList>
            <person name="Dehal P."/>
            <person name="Satou Y."/>
            <person name="Campbell R.K."/>
            <person name="Chapman J."/>
            <person name="Degnan B."/>
            <person name="De Tomaso A."/>
            <person name="Davidson B."/>
            <person name="Di Gregorio A."/>
            <person name="Gelpke M."/>
            <person name="Goodstein D.M."/>
            <person name="Harafuji N."/>
            <person name="Hastings K.E."/>
            <person name="Ho I."/>
            <person name="Hotta K."/>
            <person name="Huang W."/>
            <person name="Kawashima T."/>
            <person name="Lemaire P."/>
            <person name="Martinez D."/>
            <person name="Meinertzhagen I.A."/>
            <person name="Necula S."/>
            <person name="Nonaka M."/>
            <person name="Putnam N."/>
            <person name="Rash S."/>
            <person name="Saiga H."/>
            <person name="Satake M."/>
            <person name="Terry A."/>
            <person name="Yamada L."/>
            <person name="Wang H.G."/>
            <person name="Awazu S."/>
            <person name="Azumi K."/>
            <person name="Boore J."/>
            <person name="Branno M."/>
            <person name="Chin-Bow S."/>
            <person name="DeSantis R."/>
            <person name="Doyle S."/>
            <person name="Francino P."/>
            <person name="Keys D.N."/>
            <person name="Haga S."/>
            <person name="Hayashi H."/>
            <person name="Hino K."/>
            <person name="Imai K.S."/>
            <person name="Inaba K."/>
            <person name="Kano S."/>
            <person name="Kobayashi K."/>
            <person name="Kobayashi M."/>
            <person name="Lee B.I."/>
            <person name="Makabe K.W."/>
            <person name="Manohar C."/>
            <person name="Matassi G."/>
            <person name="Medina M."/>
            <person name="Mochizuki Y."/>
            <person name="Mount S."/>
            <person name="Morishita T."/>
            <person name="Miura S."/>
            <person name="Nakayama A."/>
            <person name="Nishizaka S."/>
            <person name="Nomoto H."/>
            <person name="Ohta F."/>
            <person name="Oishi K."/>
            <person name="Rigoutsos I."/>
            <person name="Sano M."/>
            <person name="Sasaki A."/>
            <person name="Sasakura Y."/>
            <person name="Shoguchi E."/>
            <person name="Shin-i T."/>
            <person name="Spagnuolo A."/>
            <person name="Stainier D."/>
            <person name="Suzuki M.M."/>
            <person name="Tassy O."/>
            <person name="Takatori N."/>
            <person name="Tokuoka M."/>
            <person name="Yagi K."/>
            <person name="Yoshizaki F."/>
            <person name="Wada S."/>
            <person name="Zhang C."/>
            <person name="Hyatt P.D."/>
            <person name="Larimer F."/>
            <person name="Detter C."/>
            <person name="Doggett N."/>
            <person name="Glavina T."/>
            <person name="Hawkins T."/>
            <person name="Richardson P."/>
            <person name="Lucas S."/>
            <person name="Kohara Y."/>
            <person name="Levine M."/>
            <person name="Satoh N."/>
            <person name="Rokhsar D.S."/>
        </authorList>
    </citation>
    <scope>NUCLEOTIDE SEQUENCE [LARGE SCALE GENOMIC DNA]</scope>
</reference>
<dbReference type="HOGENOM" id="CLU_2793226_0_0_1"/>
<accession>H2XQF7</accession>
<reference evidence="1" key="2">
    <citation type="journal article" date="2008" name="Genome Biol.">
        <title>Improved genome assembly and evidence-based global gene model set for the chordate Ciona intestinalis: new insight into intron and operon populations.</title>
        <authorList>
            <person name="Satou Y."/>
            <person name="Mineta K."/>
            <person name="Ogasawara M."/>
            <person name="Sasakura Y."/>
            <person name="Shoguchi E."/>
            <person name="Ueno K."/>
            <person name="Yamada L."/>
            <person name="Matsumoto J."/>
            <person name="Wasserscheid J."/>
            <person name="Dewar K."/>
            <person name="Wiley G.B."/>
            <person name="Macmil S.L."/>
            <person name="Roe B.A."/>
            <person name="Zeller R.W."/>
            <person name="Hastings K.E."/>
            <person name="Lemaire P."/>
            <person name="Lindquist E."/>
            <person name="Endo T."/>
            <person name="Hotta K."/>
            <person name="Inaba K."/>
        </authorList>
    </citation>
    <scope>NUCLEOTIDE SEQUENCE [LARGE SCALE GENOMIC DNA]</scope>
    <source>
        <strain evidence="1">wild type</strain>
    </source>
</reference>
<organism evidence="1 2">
    <name type="scientific">Ciona intestinalis</name>
    <name type="common">Transparent sea squirt</name>
    <name type="synonym">Ascidia intestinalis</name>
    <dbReference type="NCBI Taxonomy" id="7719"/>
    <lineage>
        <taxon>Eukaryota</taxon>
        <taxon>Metazoa</taxon>
        <taxon>Chordata</taxon>
        <taxon>Tunicata</taxon>
        <taxon>Ascidiacea</taxon>
        <taxon>Phlebobranchia</taxon>
        <taxon>Cionidae</taxon>
        <taxon>Ciona</taxon>
    </lineage>
</organism>
<reference evidence="1" key="3">
    <citation type="submission" date="2025-08" db="UniProtKB">
        <authorList>
            <consortium name="Ensembl"/>
        </authorList>
    </citation>
    <scope>IDENTIFICATION</scope>
</reference>
<protein>
    <submittedName>
        <fullName evidence="1">Uncharacterized protein</fullName>
    </submittedName>
</protein>
<evidence type="ECO:0000313" key="2">
    <source>
        <dbReference type="Proteomes" id="UP000008144"/>
    </source>
</evidence>
<proteinExistence type="predicted"/>
<sequence>MIERGVLEVSANAVNRMMVKLKSFKNHMHSCLVHLLFGVTLNQRLKFNKKVGSSYVDEAVQLKTEQSI</sequence>
<evidence type="ECO:0000313" key="1">
    <source>
        <dbReference type="Ensembl" id="ENSCINP00000031891.1"/>
    </source>
</evidence>
<dbReference type="InParanoid" id="H2XQF7"/>
<dbReference type="Proteomes" id="UP000008144">
    <property type="component" value="Chromosome 5"/>
</dbReference>
<dbReference type="AlphaFoldDB" id="H2XQF7"/>